<dbReference type="Gene3D" id="2.60.120.290">
    <property type="entry name" value="Spermadhesin, CUB domain"/>
    <property type="match status" value="1"/>
</dbReference>
<comment type="caution">
    <text evidence="2">Lacks conserved residue(s) required for the propagation of feature annotation.</text>
</comment>
<dbReference type="WBParaSite" id="ECPE_0000408401-mRNA-1">
    <property type="protein sequence ID" value="ECPE_0000408401-mRNA-1"/>
    <property type="gene ID" value="ECPE_0000408401"/>
</dbReference>
<evidence type="ECO:0000313" key="7">
    <source>
        <dbReference type="Proteomes" id="UP000272942"/>
    </source>
</evidence>
<reference evidence="8" key="1">
    <citation type="submission" date="2016-06" db="UniProtKB">
        <authorList>
            <consortium name="WormBaseParasite"/>
        </authorList>
    </citation>
    <scope>IDENTIFICATION</scope>
</reference>
<feature type="signal peptide" evidence="4">
    <location>
        <begin position="1"/>
        <end position="17"/>
    </location>
</feature>
<name>A0A183AAU2_9TREM</name>
<dbReference type="PROSITE" id="PS01180">
    <property type="entry name" value="CUB"/>
    <property type="match status" value="1"/>
</dbReference>
<dbReference type="EMBL" id="UZAN01040968">
    <property type="protein sequence ID" value="VDP71534.1"/>
    <property type="molecule type" value="Genomic_DNA"/>
</dbReference>
<evidence type="ECO:0000256" key="2">
    <source>
        <dbReference type="PROSITE-ProRule" id="PRU00059"/>
    </source>
</evidence>
<evidence type="ECO:0000313" key="6">
    <source>
        <dbReference type="EMBL" id="VDP71534.1"/>
    </source>
</evidence>
<evidence type="ECO:0000256" key="1">
    <source>
        <dbReference type="ARBA" id="ARBA00023157"/>
    </source>
</evidence>
<reference evidence="6 7" key="2">
    <citation type="submission" date="2018-11" db="EMBL/GenBank/DDBJ databases">
        <authorList>
            <consortium name="Pathogen Informatics"/>
        </authorList>
    </citation>
    <scope>NUCLEOTIDE SEQUENCE [LARGE SCALE GENOMIC DNA]</scope>
    <source>
        <strain evidence="6 7">Egypt</strain>
    </source>
</reference>
<feature type="chain" id="PRO_5043137963" evidence="4">
    <location>
        <begin position="18"/>
        <end position="277"/>
    </location>
</feature>
<dbReference type="InterPro" id="IPR000859">
    <property type="entry name" value="CUB_dom"/>
</dbReference>
<dbReference type="Proteomes" id="UP000272942">
    <property type="component" value="Unassembled WGS sequence"/>
</dbReference>
<keyword evidence="3" id="KW-0472">Membrane</keyword>
<accession>A0A183AAU2</accession>
<feature type="transmembrane region" description="Helical" evidence="3">
    <location>
        <begin position="252"/>
        <end position="275"/>
    </location>
</feature>
<protein>
    <submittedName>
        <fullName evidence="8">CUB domain-containing protein</fullName>
    </submittedName>
</protein>
<evidence type="ECO:0000256" key="4">
    <source>
        <dbReference type="SAM" id="SignalP"/>
    </source>
</evidence>
<organism evidence="8">
    <name type="scientific">Echinostoma caproni</name>
    <dbReference type="NCBI Taxonomy" id="27848"/>
    <lineage>
        <taxon>Eukaryota</taxon>
        <taxon>Metazoa</taxon>
        <taxon>Spiralia</taxon>
        <taxon>Lophotrochozoa</taxon>
        <taxon>Platyhelminthes</taxon>
        <taxon>Trematoda</taxon>
        <taxon>Digenea</taxon>
        <taxon>Plagiorchiida</taxon>
        <taxon>Echinostomata</taxon>
        <taxon>Echinostomatoidea</taxon>
        <taxon>Echinostomatidae</taxon>
        <taxon>Echinostoma</taxon>
    </lineage>
</organism>
<keyword evidence="7" id="KW-1185">Reference proteome</keyword>
<evidence type="ECO:0000259" key="5">
    <source>
        <dbReference type="PROSITE" id="PS01180"/>
    </source>
</evidence>
<feature type="domain" description="CUB" evidence="5">
    <location>
        <begin position="138"/>
        <end position="253"/>
    </location>
</feature>
<keyword evidence="4" id="KW-0732">Signal</keyword>
<keyword evidence="3" id="KW-0812">Transmembrane</keyword>
<gene>
    <name evidence="6" type="ORF">ECPE_LOCUS4077</name>
</gene>
<dbReference type="InterPro" id="IPR035914">
    <property type="entry name" value="Sperma_CUB_dom_sf"/>
</dbReference>
<proteinExistence type="predicted"/>
<evidence type="ECO:0000313" key="8">
    <source>
        <dbReference type="WBParaSite" id="ECPE_0000408401-mRNA-1"/>
    </source>
</evidence>
<sequence>MLSILIALNAIVTLSAGAGEENNCGASEIMAAEAEKVFALPQDAKESCEWYIITNDQRTVRVTWPGSASLTPSVDLESGNCITVITLTAQEGTKWCTGSKDLKAESKSVVRIQRKYPADTKDMQKIELNYQLVNDAECTEDIKKPTDTLQSFDIAKSSGAIKAEISCVWELETTAKKNIEISLNVQSPATDAQCVKVSNAASSGNAATKTICGKSEQNTFTGDAGSNVLVAFDGPKSGAENQIQNFKVNYRLLSAGSSMSSTLAIFGYLAVVILMRN</sequence>
<evidence type="ECO:0000256" key="3">
    <source>
        <dbReference type="SAM" id="Phobius"/>
    </source>
</evidence>
<keyword evidence="1" id="KW-1015">Disulfide bond</keyword>
<dbReference type="AlphaFoldDB" id="A0A183AAU2"/>
<keyword evidence="3" id="KW-1133">Transmembrane helix</keyword>